<proteinExistence type="predicted"/>
<dbReference type="AlphaFoldDB" id="A0A9D4BRQ7"/>
<sequence length="110" mass="12591">MFVILQKCLNVDWSHKEPVFERFQQSVYTYVTGSVVFNDTLNLCAVAFSDVTISEVTLIFVTGSNANFTLKSAFNIYLCTWERKTAANLDEDIIRETLQRDVYDASKKCT</sequence>
<evidence type="ECO:0000313" key="2">
    <source>
        <dbReference type="Proteomes" id="UP000828390"/>
    </source>
</evidence>
<reference evidence="1" key="2">
    <citation type="submission" date="2020-11" db="EMBL/GenBank/DDBJ databases">
        <authorList>
            <person name="McCartney M.A."/>
            <person name="Auch B."/>
            <person name="Kono T."/>
            <person name="Mallez S."/>
            <person name="Becker A."/>
            <person name="Gohl D.M."/>
            <person name="Silverstein K.A.T."/>
            <person name="Koren S."/>
            <person name="Bechman K.B."/>
            <person name="Herman A."/>
            <person name="Abrahante J.E."/>
            <person name="Garbe J."/>
        </authorList>
    </citation>
    <scope>NUCLEOTIDE SEQUENCE</scope>
    <source>
        <strain evidence="1">Duluth1</strain>
        <tissue evidence="1">Whole animal</tissue>
    </source>
</reference>
<evidence type="ECO:0000313" key="1">
    <source>
        <dbReference type="EMBL" id="KAH3705106.1"/>
    </source>
</evidence>
<dbReference type="Proteomes" id="UP000828390">
    <property type="component" value="Unassembled WGS sequence"/>
</dbReference>
<reference evidence="1" key="1">
    <citation type="journal article" date="2019" name="bioRxiv">
        <title>The Genome of the Zebra Mussel, Dreissena polymorpha: A Resource for Invasive Species Research.</title>
        <authorList>
            <person name="McCartney M.A."/>
            <person name="Auch B."/>
            <person name="Kono T."/>
            <person name="Mallez S."/>
            <person name="Zhang Y."/>
            <person name="Obille A."/>
            <person name="Becker A."/>
            <person name="Abrahante J.E."/>
            <person name="Garbe J."/>
            <person name="Badalamenti J.P."/>
            <person name="Herman A."/>
            <person name="Mangelson H."/>
            <person name="Liachko I."/>
            <person name="Sullivan S."/>
            <person name="Sone E.D."/>
            <person name="Koren S."/>
            <person name="Silverstein K.A.T."/>
            <person name="Beckman K.B."/>
            <person name="Gohl D.M."/>
        </authorList>
    </citation>
    <scope>NUCLEOTIDE SEQUENCE</scope>
    <source>
        <strain evidence="1">Duluth1</strain>
        <tissue evidence="1">Whole animal</tissue>
    </source>
</reference>
<gene>
    <name evidence="1" type="ORF">DPMN_080171</name>
</gene>
<organism evidence="1 2">
    <name type="scientific">Dreissena polymorpha</name>
    <name type="common">Zebra mussel</name>
    <name type="synonym">Mytilus polymorpha</name>
    <dbReference type="NCBI Taxonomy" id="45954"/>
    <lineage>
        <taxon>Eukaryota</taxon>
        <taxon>Metazoa</taxon>
        <taxon>Spiralia</taxon>
        <taxon>Lophotrochozoa</taxon>
        <taxon>Mollusca</taxon>
        <taxon>Bivalvia</taxon>
        <taxon>Autobranchia</taxon>
        <taxon>Heteroconchia</taxon>
        <taxon>Euheterodonta</taxon>
        <taxon>Imparidentia</taxon>
        <taxon>Neoheterodontei</taxon>
        <taxon>Myida</taxon>
        <taxon>Dreissenoidea</taxon>
        <taxon>Dreissenidae</taxon>
        <taxon>Dreissena</taxon>
    </lineage>
</organism>
<protein>
    <submittedName>
        <fullName evidence="1">Uncharacterized protein</fullName>
    </submittedName>
</protein>
<comment type="caution">
    <text evidence="1">The sequence shown here is derived from an EMBL/GenBank/DDBJ whole genome shotgun (WGS) entry which is preliminary data.</text>
</comment>
<keyword evidence="2" id="KW-1185">Reference proteome</keyword>
<dbReference type="EMBL" id="JAIWYP010000015">
    <property type="protein sequence ID" value="KAH3705106.1"/>
    <property type="molecule type" value="Genomic_DNA"/>
</dbReference>
<accession>A0A9D4BRQ7</accession>
<name>A0A9D4BRQ7_DREPO</name>